<evidence type="ECO:0000313" key="5">
    <source>
        <dbReference type="Proteomes" id="UP001476798"/>
    </source>
</evidence>
<accession>A0ABV0MT91</accession>
<dbReference type="Pfam" id="PF08777">
    <property type="entry name" value="RRM_3"/>
    <property type="match status" value="1"/>
</dbReference>
<protein>
    <recommendedName>
        <fullName evidence="3">XRRM domain-containing protein</fullName>
    </recommendedName>
</protein>
<keyword evidence="1" id="KW-0694">RNA-binding</keyword>
<evidence type="ECO:0000259" key="3">
    <source>
        <dbReference type="Pfam" id="PF08777"/>
    </source>
</evidence>
<evidence type="ECO:0000256" key="2">
    <source>
        <dbReference type="SAM" id="MobiDB-lite"/>
    </source>
</evidence>
<proteinExistence type="predicted"/>
<comment type="caution">
    <text evidence="4">The sequence shown here is derived from an EMBL/GenBank/DDBJ whole genome shotgun (WGS) entry which is preliminary data.</text>
</comment>
<gene>
    <name evidence="4" type="ORF">GOODEAATRI_018078</name>
</gene>
<name>A0ABV0MT91_9TELE</name>
<evidence type="ECO:0000313" key="4">
    <source>
        <dbReference type="EMBL" id="MEQ2162270.1"/>
    </source>
</evidence>
<dbReference type="InterPro" id="IPR012677">
    <property type="entry name" value="Nucleotide-bd_a/b_plait_sf"/>
</dbReference>
<feature type="region of interest" description="Disordered" evidence="2">
    <location>
        <begin position="153"/>
        <end position="190"/>
    </location>
</feature>
<feature type="domain" description="XRRM" evidence="3">
    <location>
        <begin position="63"/>
        <end position="117"/>
    </location>
</feature>
<dbReference type="Gene3D" id="3.30.70.330">
    <property type="match status" value="1"/>
</dbReference>
<evidence type="ECO:0000256" key="1">
    <source>
        <dbReference type="ARBA" id="ARBA00022884"/>
    </source>
</evidence>
<sequence>MLGFKVLLYLATPYVSLSLSVLLFVSAQRKEWLQLKEEYLVLQKRSMASLKKCINKINHKEGDDALSKVSPVAYIDILEGDVEGHIRFNTPEDATAVSGAREQLLKEHSWKLEILKGFRFHAVNHMHPSYKQRSSQLFNLMSHFIFLSLPSSYPKRRKSSSPEPRRPISTSDLKKTDFPKVNHSKCSPMG</sequence>
<dbReference type="Proteomes" id="UP001476798">
    <property type="component" value="Unassembled WGS sequence"/>
</dbReference>
<reference evidence="4 5" key="1">
    <citation type="submission" date="2021-06" db="EMBL/GenBank/DDBJ databases">
        <authorList>
            <person name="Palmer J.M."/>
        </authorList>
    </citation>
    <scope>NUCLEOTIDE SEQUENCE [LARGE SCALE GENOMIC DNA]</scope>
    <source>
        <strain evidence="4 5">GA_2019</strain>
        <tissue evidence="4">Muscle</tissue>
    </source>
</reference>
<organism evidence="4 5">
    <name type="scientific">Goodea atripinnis</name>
    <dbReference type="NCBI Taxonomy" id="208336"/>
    <lineage>
        <taxon>Eukaryota</taxon>
        <taxon>Metazoa</taxon>
        <taxon>Chordata</taxon>
        <taxon>Craniata</taxon>
        <taxon>Vertebrata</taxon>
        <taxon>Euteleostomi</taxon>
        <taxon>Actinopterygii</taxon>
        <taxon>Neopterygii</taxon>
        <taxon>Teleostei</taxon>
        <taxon>Neoteleostei</taxon>
        <taxon>Acanthomorphata</taxon>
        <taxon>Ovalentaria</taxon>
        <taxon>Atherinomorphae</taxon>
        <taxon>Cyprinodontiformes</taxon>
        <taxon>Goodeidae</taxon>
        <taxon>Goodea</taxon>
    </lineage>
</organism>
<keyword evidence="5" id="KW-1185">Reference proteome</keyword>
<dbReference type="EMBL" id="JAHRIO010011510">
    <property type="protein sequence ID" value="MEQ2162270.1"/>
    <property type="molecule type" value="Genomic_DNA"/>
</dbReference>
<dbReference type="InterPro" id="IPR014886">
    <property type="entry name" value="La_xRRM"/>
</dbReference>